<dbReference type="InterPro" id="IPR011006">
    <property type="entry name" value="CheY-like_superfamily"/>
</dbReference>
<dbReference type="InterPro" id="IPR025944">
    <property type="entry name" value="Sigma_54_int_dom_CS"/>
</dbReference>
<dbReference type="PANTHER" id="PTHR32071:SF113">
    <property type="entry name" value="ALGINATE BIOSYNTHESIS TRANSCRIPTIONAL REGULATORY PROTEIN ALGB"/>
    <property type="match status" value="1"/>
</dbReference>
<keyword evidence="1" id="KW-0547">Nucleotide-binding</keyword>
<dbReference type="InterPro" id="IPR035965">
    <property type="entry name" value="PAS-like_dom_sf"/>
</dbReference>
<gene>
    <name evidence="8" type="ORF">KSU1_D0090</name>
</gene>
<dbReference type="SUPFAM" id="SSF55785">
    <property type="entry name" value="PYP-like sensor domain (PAS domain)"/>
    <property type="match status" value="1"/>
</dbReference>
<keyword evidence="2" id="KW-0067">ATP-binding</keyword>
<dbReference type="PANTHER" id="PTHR32071">
    <property type="entry name" value="TRANSCRIPTIONAL REGULATORY PROTEIN"/>
    <property type="match status" value="1"/>
</dbReference>
<dbReference type="SMART" id="SM00382">
    <property type="entry name" value="AAA"/>
    <property type="match status" value="1"/>
</dbReference>
<dbReference type="STRING" id="247490.KSU1_D0090"/>
<dbReference type="Gene3D" id="1.10.10.60">
    <property type="entry name" value="Homeodomain-like"/>
    <property type="match status" value="1"/>
</dbReference>
<evidence type="ECO:0000256" key="2">
    <source>
        <dbReference type="ARBA" id="ARBA00022840"/>
    </source>
</evidence>
<evidence type="ECO:0000259" key="7">
    <source>
        <dbReference type="PROSITE" id="PS50110"/>
    </source>
</evidence>
<evidence type="ECO:0000259" key="6">
    <source>
        <dbReference type="PROSITE" id="PS50045"/>
    </source>
</evidence>
<dbReference type="InterPro" id="IPR058031">
    <property type="entry name" value="AAA_lid_NorR"/>
</dbReference>
<keyword evidence="3" id="KW-0805">Transcription regulation</keyword>
<dbReference type="eggNOG" id="COG3829">
    <property type="taxonomic scope" value="Bacteria"/>
</dbReference>
<reference evidence="8 9" key="1">
    <citation type="journal article" date="2012" name="FEBS Lett.">
        <title>Anammox organism KSU-1 expresses a NirK-type copper-containing nitrite reductase instead of a NirS-type with cytochrome cd1.</title>
        <authorList>
            <person name="Hira D."/>
            <person name="Toh H."/>
            <person name="Migita C.T."/>
            <person name="Okubo H."/>
            <person name="Nishiyama T."/>
            <person name="Hattori M."/>
            <person name="Furukawa K."/>
            <person name="Fujii T."/>
        </authorList>
    </citation>
    <scope>NUCLEOTIDE SEQUENCE [LARGE SCALE GENOMIC DNA]</scope>
</reference>
<evidence type="ECO:0000256" key="3">
    <source>
        <dbReference type="ARBA" id="ARBA00023015"/>
    </source>
</evidence>
<dbReference type="Gene3D" id="3.40.50.300">
    <property type="entry name" value="P-loop containing nucleotide triphosphate hydrolases"/>
    <property type="match status" value="1"/>
</dbReference>
<evidence type="ECO:0000313" key="9">
    <source>
        <dbReference type="Proteomes" id="UP000002985"/>
    </source>
</evidence>
<dbReference type="InterPro" id="IPR027417">
    <property type="entry name" value="P-loop_NTPase"/>
</dbReference>
<dbReference type="FunFam" id="3.40.50.300:FF:000006">
    <property type="entry name" value="DNA-binding transcriptional regulator NtrC"/>
    <property type="match status" value="1"/>
</dbReference>
<dbReference type="OrthoDB" id="9803970at2"/>
<dbReference type="Pfam" id="PF00072">
    <property type="entry name" value="Response_reg"/>
    <property type="match status" value="1"/>
</dbReference>
<protein>
    <submittedName>
        <fullName evidence="8">Transcriptional regulator</fullName>
    </submittedName>
</protein>
<sequence length="574" mass="65851">MKAKILVIDDEECIRFTFEKFLQYEGYEVFTAKDYNEALAKVSELHFDVIFADIVLEGKTGINFLREVKKRNYSYPVVLIAGNPSIETAAEALRLGAFDYIPKPVRQETLLQVTRKALQYKTGMDEKEKSQLNLEAIFSSVRDAIITVDKELSVIEINEATKTICNLTKDAIGKSINSLSNFCNRQCLKTLEETLHEKQPAEIYRLECKHKFHPQQVVNITTHPLLGNKGVFSGAVLIIRDETHMENPKHDRRERQQFHNIIGKSEKMQTMYSLIENLADVQTTVLITGESGTGKELVAEALHYEGERNSKPFVKVNCAALSESLLESELFGHVKGAFTDAIRNRAGRFQEANSGTIFLDEIGDISPRMQLQLLRVLQERTFESVGDSTPIRIDVRVVAATNQNLKERIRHGKFREDLYYRLKVVEVNLPPLRDRREDIPFLVNHFINKFNKKFQKEIVAVSSDVQKIFMAYQWPGNVRELEHTLEHAFIHCHQKTITVNYLPTAFKGFVGTKTSCIEDMKVDEPRAILQALKIASGNKAMAARLLGISRRTIYRKIRDYKIMSYRKREDIMND</sequence>
<dbReference type="Proteomes" id="UP000002985">
    <property type="component" value="Unassembled WGS sequence"/>
</dbReference>
<dbReference type="PROSITE" id="PS00688">
    <property type="entry name" value="SIGMA54_INTERACT_3"/>
    <property type="match status" value="1"/>
</dbReference>
<keyword evidence="5" id="KW-0597">Phosphoprotein</keyword>
<keyword evidence="4" id="KW-0804">Transcription</keyword>
<keyword evidence="9" id="KW-1185">Reference proteome</keyword>
<dbReference type="SUPFAM" id="SSF52540">
    <property type="entry name" value="P-loop containing nucleoside triphosphate hydrolases"/>
    <property type="match status" value="1"/>
</dbReference>
<evidence type="ECO:0000256" key="4">
    <source>
        <dbReference type="ARBA" id="ARBA00023163"/>
    </source>
</evidence>
<dbReference type="SMART" id="SM00448">
    <property type="entry name" value="REC"/>
    <property type="match status" value="1"/>
</dbReference>
<comment type="caution">
    <text evidence="8">The sequence shown here is derived from an EMBL/GenBank/DDBJ whole genome shotgun (WGS) entry which is preliminary data.</text>
</comment>
<evidence type="ECO:0000256" key="1">
    <source>
        <dbReference type="ARBA" id="ARBA00022741"/>
    </source>
</evidence>
<dbReference type="Gene3D" id="1.10.8.60">
    <property type="match status" value="1"/>
</dbReference>
<dbReference type="InterPro" id="IPR002078">
    <property type="entry name" value="Sigma_54_int"/>
</dbReference>
<dbReference type="CDD" id="cd00009">
    <property type="entry name" value="AAA"/>
    <property type="match status" value="1"/>
</dbReference>
<proteinExistence type="predicted"/>
<accession>I3INV4</accession>
<feature type="domain" description="Sigma-54 factor interaction" evidence="6">
    <location>
        <begin position="261"/>
        <end position="490"/>
    </location>
</feature>
<feature type="modified residue" description="4-aspartylphosphate" evidence="5">
    <location>
        <position position="53"/>
    </location>
</feature>
<dbReference type="Pfam" id="PF13596">
    <property type="entry name" value="PAS_10"/>
    <property type="match status" value="1"/>
</dbReference>
<dbReference type="InterPro" id="IPR002197">
    <property type="entry name" value="HTH_Fis"/>
</dbReference>
<dbReference type="PRINTS" id="PR01590">
    <property type="entry name" value="HTHFIS"/>
</dbReference>
<feature type="domain" description="Response regulatory" evidence="7">
    <location>
        <begin position="4"/>
        <end position="118"/>
    </location>
</feature>
<dbReference type="PROSITE" id="PS50045">
    <property type="entry name" value="SIGMA54_INTERACT_4"/>
    <property type="match status" value="1"/>
</dbReference>
<dbReference type="Gene3D" id="3.40.50.2300">
    <property type="match status" value="1"/>
</dbReference>
<dbReference type="EMBL" id="BAFH01000004">
    <property type="protein sequence ID" value="GAB63399.1"/>
    <property type="molecule type" value="Genomic_DNA"/>
</dbReference>
<dbReference type="InterPro" id="IPR003593">
    <property type="entry name" value="AAA+_ATPase"/>
</dbReference>
<dbReference type="InterPro" id="IPR001789">
    <property type="entry name" value="Sig_transdc_resp-reg_receiver"/>
</dbReference>
<organism evidence="8 9">
    <name type="scientific">Candidatus Jettenia caeni</name>
    <dbReference type="NCBI Taxonomy" id="247490"/>
    <lineage>
        <taxon>Bacteria</taxon>
        <taxon>Pseudomonadati</taxon>
        <taxon>Planctomycetota</taxon>
        <taxon>Candidatus Brocadiia</taxon>
        <taxon>Candidatus Brocadiales</taxon>
        <taxon>Candidatus Brocadiaceae</taxon>
        <taxon>Candidatus Jettenia</taxon>
    </lineage>
</organism>
<dbReference type="GO" id="GO:0005524">
    <property type="term" value="F:ATP binding"/>
    <property type="evidence" value="ECO:0007669"/>
    <property type="project" value="UniProtKB-KW"/>
</dbReference>
<evidence type="ECO:0000256" key="5">
    <source>
        <dbReference type="PROSITE-ProRule" id="PRU00169"/>
    </source>
</evidence>
<dbReference type="InterPro" id="IPR025662">
    <property type="entry name" value="Sigma_54_int_dom_ATP-bd_1"/>
</dbReference>
<dbReference type="GO" id="GO:0006355">
    <property type="term" value="P:regulation of DNA-templated transcription"/>
    <property type="evidence" value="ECO:0007669"/>
    <property type="project" value="InterPro"/>
</dbReference>
<dbReference type="Pfam" id="PF00158">
    <property type="entry name" value="Sigma54_activat"/>
    <property type="match status" value="1"/>
</dbReference>
<dbReference type="PROSITE" id="PS50110">
    <property type="entry name" value="RESPONSE_REGULATORY"/>
    <property type="match status" value="1"/>
</dbReference>
<dbReference type="InterPro" id="IPR009057">
    <property type="entry name" value="Homeodomain-like_sf"/>
</dbReference>
<dbReference type="GO" id="GO:0043565">
    <property type="term" value="F:sequence-specific DNA binding"/>
    <property type="evidence" value="ECO:0007669"/>
    <property type="project" value="InterPro"/>
</dbReference>
<dbReference type="Pfam" id="PF25601">
    <property type="entry name" value="AAA_lid_14"/>
    <property type="match status" value="1"/>
</dbReference>
<dbReference type="GO" id="GO:0000160">
    <property type="term" value="P:phosphorelay signal transduction system"/>
    <property type="evidence" value="ECO:0007669"/>
    <property type="project" value="InterPro"/>
</dbReference>
<dbReference type="AlphaFoldDB" id="I3INV4"/>
<dbReference type="SUPFAM" id="SSF52172">
    <property type="entry name" value="CheY-like"/>
    <property type="match status" value="1"/>
</dbReference>
<evidence type="ECO:0000313" key="8">
    <source>
        <dbReference type="EMBL" id="GAB63399.1"/>
    </source>
</evidence>
<dbReference type="Gene3D" id="3.30.450.20">
    <property type="entry name" value="PAS domain"/>
    <property type="match status" value="1"/>
</dbReference>
<dbReference type="Pfam" id="PF02954">
    <property type="entry name" value="HTH_8"/>
    <property type="match status" value="1"/>
</dbReference>
<name>I3INV4_9BACT</name>
<dbReference type="eggNOG" id="COG2204">
    <property type="taxonomic scope" value="Bacteria"/>
</dbReference>
<dbReference type="PROSITE" id="PS00675">
    <property type="entry name" value="SIGMA54_INTERACT_1"/>
    <property type="match status" value="1"/>
</dbReference>
<dbReference type="SUPFAM" id="SSF46689">
    <property type="entry name" value="Homeodomain-like"/>
    <property type="match status" value="1"/>
</dbReference>